<reference evidence="10" key="1">
    <citation type="submission" date="2022-07" db="EMBL/GenBank/DDBJ databases">
        <title>Genome Sequence of Physisporinus lineatus.</title>
        <authorList>
            <person name="Buettner E."/>
        </authorList>
    </citation>
    <scope>NUCLEOTIDE SEQUENCE</scope>
    <source>
        <strain evidence="10">VT162</strain>
    </source>
</reference>
<dbReference type="Pfam" id="PF13813">
    <property type="entry name" value="MBOAT_2"/>
    <property type="match status" value="1"/>
</dbReference>
<feature type="transmembrane region" description="Helical" evidence="8">
    <location>
        <begin position="373"/>
        <end position="395"/>
    </location>
</feature>
<evidence type="ECO:0000256" key="7">
    <source>
        <dbReference type="ARBA" id="ARBA00023136"/>
    </source>
</evidence>
<keyword evidence="5 8" id="KW-0812">Transmembrane</keyword>
<evidence type="ECO:0000256" key="6">
    <source>
        <dbReference type="ARBA" id="ARBA00022989"/>
    </source>
</evidence>
<feature type="transmembrane region" description="Helical" evidence="8">
    <location>
        <begin position="229"/>
        <end position="249"/>
    </location>
</feature>
<gene>
    <name evidence="10" type="ORF">NLI96_g4238</name>
</gene>
<accession>A0AAD5YK44</accession>
<evidence type="ECO:0000256" key="5">
    <source>
        <dbReference type="ARBA" id="ARBA00022692"/>
    </source>
</evidence>
<evidence type="ECO:0000256" key="4">
    <source>
        <dbReference type="ARBA" id="ARBA00022679"/>
    </source>
</evidence>
<evidence type="ECO:0000256" key="3">
    <source>
        <dbReference type="ARBA" id="ARBA00007282"/>
    </source>
</evidence>
<evidence type="ECO:0000259" key="9">
    <source>
        <dbReference type="Pfam" id="PF13813"/>
    </source>
</evidence>
<evidence type="ECO:0000256" key="8">
    <source>
        <dbReference type="SAM" id="Phobius"/>
    </source>
</evidence>
<feature type="transmembrane region" description="Helical" evidence="8">
    <location>
        <begin position="300"/>
        <end position="324"/>
    </location>
</feature>
<keyword evidence="6 8" id="KW-1133">Transmembrane helix</keyword>
<evidence type="ECO:0000313" key="11">
    <source>
        <dbReference type="Proteomes" id="UP001212997"/>
    </source>
</evidence>
<comment type="subcellular location">
    <subcellularLocation>
        <location evidence="1">Membrane</location>
        <topology evidence="1">Multi-pass membrane protein</topology>
    </subcellularLocation>
</comment>
<keyword evidence="4" id="KW-0808">Transferase</keyword>
<dbReference type="PANTHER" id="PTHR31595">
    <property type="entry name" value="LONG-CHAIN-ALCOHOL O-FATTY-ACYLTRANSFERASE 3-RELATED"/>
    <property type="match status" value="1"/>
</dbReference>
<dbReference type="GO" id="GO:0016020">
    <property type="term" value="C:membrane"/>
    <property type="evidence" value="ECO:0007669"/>
    <property type="project" value="UniProtKB-SubCell"/>
</dbReference>
<dbReference type="InterPro" id="IPR032805">
    <property type="entry name" value="Wax_synthase_dom"/>
</dbReference>
<comment type="pathway">
    <text evidence="2">Secondary metabolite biosynthesis.</text>
</comment>
<dbReference type="InterPro" id="IPR044851">
    <property type="entry name" value="Wax_synthase"/>
</dbReference>
<keyword evidence="7 8" id="KW-0472">Membrane</keyword>
<dbReference type="GO" id="GO:0006629">
    <property type="term" value="P:lipid metabolic process"/>
    <property type="evidence" value="ECO:0007669"/>
    <property type="project" value="InterPro"/>
</dbReference>
<organism evidence="10 11">
    <name type="scientific">Meripilus lineatus</name>
    <dbReference type="NCBI Taxonomy" id="2056292"/>
    <lineage>
        <taxon>Eukaryota</taxon>
        <taxon>Fungi</taxon>
        <taxon>Dikarya</taxon>
        <taxon>Basidiomycota</taxon>
        <taxon>Agaricomycotina</taxon>
        <taxon>Agaricomycetes</taxon>
        <taxon>Polyporales</taxon>
        <taxon>Meripilaceae</taxon>
        <taxon>Meripilus</taxon>
    </lineage>
</organism>
<dbReference type="AlphaFoldDB" id="A0AAD5YK44"/>
<dbReference type="GO" id="GO:0008374">
    <property type="term" value="F:O-acyltransferase activity"/>
    <property type="evidence" value="ECO:0007669"/>
    <property type="project" value="InterPro"/>
</dbReference>
<evidence type="ECO:0000256" key="2">
    <source>
        <dbReference type="ARBA" id="ARBA00005179"/>
    </source>
</evidence>
<dbReference type="PANTHER" id="PTHR31595:SF57">
    <property type="entry name" value="OS04G0481900 PROTEIN"/>
    <property type="match status" value="1"/>
</dbReference>
<name>A0AAD5YK44_9APHY</name>
<dbReference type="EMBL" id="JANAWD010000121">
    <property type="protein sequence ID" value="KAJ3486448.1"/>
    <property type="molecule type" value="Genomic_DNA"/>
</dbReference>
<proteinExistence type="inferred from homology"/>
<keyword evidence="11" id="KW-1185">Reference proteome</keyword>
<comment type="caution">
    <text evidence="10">The sequence shown here is derived from an EMBL/GenBank/DDBJ whole genome shotgun (WGS) entry which is preliminary data.</text>
</comment>
<protein>
    <recommendedName>
        <fullName evidence="9">Wax synthase domain-containing protein</fullName>
    </recommendedName>
</protein>
<evidence type="ECO:0000256" key="1">
    <source>
        <dbReference type="ARBA" id="ARBA00004141"/>
    </source>
</evidence>
<comment type="similarity">
    <text evidence="3">Belongs to the wax synthase family.</text>
</comment>
<dbReference type="Proteomes" id="UP001212997">
    <property type="component" value="Unassembled WGS sequence"/>
</dbReference>
<evidence type="ECO:0000313" key="10">
    <source>
        <dbReference type="EMBL" id="KAJ3486448.1"/>
    </source>
</evidence>
<feature type="domain" description="Wax synthase" evidence="9">
    <location>
        <begin position="271"/>
        <end position="349"/>
    </location>
</feature>
<sequence>MLSRLIENGRQLFRQIVPSREDQIPFSWSYAPHAFMYQIPLLLLAYLARRRDTGLLRQLLIPVVIIPGLQGTFKYYGTEPDFFALTWMRGIIFFHALAMALDFGLTPEGKLKAGETTLAPMGNSLSASTGSEHPVAGCAKPPRRIFSGLLDAFELTTRPRGIGWKDSVNTPIPAPPLYKSRSDFLKSRLFIFIRNTLVMDVCDILLRAFPDICNPTGGSMFYTHLPPIQRYFVSTIINLIFGLFGYLAITTTQVWMSAIGVGLLGQAPSDWPPLMDRPWVSTSLHEFWGRRWHQMMRRPLAILGGIPGEWIAGRVGMVLGVFVASGLFHEFSAYVLPGHLDHRVTLFFTLQAVGILAEDLYRKVTGQKSGGWLGRAWVALFVVGFGQLCVDVWLVRGIAGNSGYFPAHISPARKFVAPIAYPIAEKLLHPWY</sequence>